<protein>
    <submittedName>
        <fullName evidence="1">Uncharacterized protein</fullName>
    </submittedName>
</protein>
<dbReference type="Proteomes" id="UP000324767">
    <property type="component" value="Unassembled WGS sequence"/>
</dbReference>
<comment type="caution">
    <text evidence="1">The sequence shown here is derived from an EMBL/GenBank/DDBJ whole genome shotgun (WGS) entry which is preliminary data.</text>
</comment>
<dbReference type="AlphaFoldDB" id="A0A5M8PXA7"/>
<evidence type="ECO:0000313" key="2">
    <source>
        <dbReference type="Proteomes" id="UP000324767"/>
    </source>
</evidence>
<gene>
    <name evidence="1" type="ORF">FRX48_02085</name>
</gene>
<name>A0A5M8PXA7_9LECA</name>
<sequence length="108" mass="12129">MVFYWVKNTTFTAPGIMEMGQIRHLKPPSDILYFLLFSIGPFHMRTYRNTGSSSRQSQTVDLYPGHLPLQTMFLLVINAASSLDTRTTLNGASLSKAGTPMVCIKRDE</sequence>
<organism evidence="1 2">
    <name type="scientific">Lasallia pustulata</name>
    <dbReference type="NCBI Taxonomy" id="136370"/>
    <lineage>
        <taxon>Eukaryota</taxon>
        <taxon>Fungi</taxon>
        <taxon>Dikarya</taxon>
        <taxon>Ascomycota</taxon>
        <taxon>Pezizomycotina</taxon>
        <taxon>Lecanoromycetes</taxon>
        <taxon>OSLEUM clade</taxon>
        <taxon>Umbilicariomycetidae</taxon>
        <taxon>Umbilicariales</taxon>
        <taxon>Umbilicariaceae</taxon>
        <taxon>Lasallia</taxon>
    </lineage>
</organism>
<evidence type="ECO:0000313" key="1">
    <source>
        <dbReference type="EMBL" id="KAA6413724.1"/>
    </source>
</evidence>
<accession>A0A5M8PXA7</accession>
<dbReference type="EMBL" id="VXIT01000003">
    <property type="protein sequence ID" value="KAA6413724.1"/>
    <property type="molecule type" value="Genomic_DNA"/>
</dbReference>
<reference evidence="1 2" key="1">
    <citation type="submission" date="2019-09" db="EMBL/GenBank/DDBJ databases">
        <title>The hologenome of the rock-dwelling lichen Lasallia pustulata.</title>
        <authorList>
            <person name="Greshake Tzovaras B."/>
            <person name="Segers F."/>
            <person name="Bicker A."/>
            <person name="Dal Grande F."/>
            <person name="Otte J."/>
            <person name="Hankeln T."/>
            <person name="Schmitt I."/>
            <person name="Ebersberger I."/>
        </authorList>
    </citation>
    <scope>NUCLEOTIDE SEQUENCE [LARGE SCALE GENOMIC DNA]</scope>
    <source>
        <strain evidence="1">A1-1</strain>
    </source>
</reference>
<proteinExistence type="predicted"/>